<sequence>MVRGQWARFESYPCRARVPFPFWRIGSPAMVLDEHVYHGALRCQGVRPVVL</sequence>
<reference evidence="1 2" key="2">
    <citation type="journal article" date="2017" name="Front. Plant Sci.">
        <title>Gene Classification and Mining of Molecular Markers Useful in Red Clover (Trifolium pratense) Breeding.</title>
        <authorList>
            <person name="Istvanek J."/>
            <person name="Dluhosova J."/>
            <person name="Dluhos P."/>
            <person name="Patkova L."/>
            <person name="Nedelnik J."/>
            <person name="Repkova J."/>
        </authorList>
    </citation>
    <scope>NUCLEOTIDE SEQUENCE [LARGE SCALE GENOMIC DNA]</scope>
    <source>
        <strain evidence="2">cv. Tatra</strain>
        <tissue evidence="1">Young leaves</tissue>
    </source>
</reference>
<accession>A0A2K3LTS7</accession>
<proteinExistence type="predicted"/>
<comment type="caution">
    <text evidence="1">The sequence shown here is derived from an EMBL/GenBank/DDBJ whole genome shotgun (WGS) entry which is preliminary data.</text>
</comment>
<dbReference type="EMBL" id="ASHM01040953">
    <property type="protein sequence ID" value="PNX81942.1"/>
    <property type="molecule type" value="Genomic_DNA"/>
</dbReference>
<name>A0A2K3LTS7_TRIPR</name>
<organism evidence="1 2">
    <name type="scientific">Trifolium pratense</name>
    <name type="common">Red clover</name>
    <dbReference type="NCBI Taxonomy" id="57577"/>
    <lineage>
        <taxon>Eukaryota</taxon>
        <taxon>Viridiplantae</taxon>
        <taxon>Streptophyta</taxon>
        <taxon>Embryophyta</taxon>
        <taxon>Tracheophyta</taxon>
        <taxon>Spermatophyta</taxon>
        <taxon>Magnoliopsida</taxon>
        <taxon>eudicotyledons</taxon>
        <taxon>Gunneridae</taxon>
        <taxon>Pentapetalae</taxon>
        <taxon>rosids</taxon>
        <taxon>fabids</taxon>
        <taxon>Fabales</taxon>
        <taxon>Fabaceae</taxon>
        <taxon>Papilionoideae</taxon>
        <taxon>50 kb inversion clade</taxon>
        <taxon>NPAAA clade</taxon>
        <taxon>Hologalegina</taxon>
        <taxon>IRL clade</taxon>
        <taxon>Trifolieae</taxon>
        <taxon>Trifolium</taxon>
    </lineage>
</organism>
<evidence type="ECO:0000313" key="2">
    <source>
        <dbReference type="Proteomes" id="UP000236291"/>
    </source>
</evidence>
<reference evidence="1 2" key="1">
    <citation type="journal article" date="2014" name="Am. J. Bot.">
        <title>Genome assembly and annotation for red clover (Trifolium pratense; Fabaceae).</title>
        <authorList>
            <person name="Istvanek J."/>
            <person name="Jaros M."/>
            <person name="Krenek A."/>
            <person name="Repkova J."/>
        </authorList>
    </citation>
    <scope>NUCLEOTIDE SEQUENCE [LARGE SCALE GENOMIC DNA]</scope>
    <source>
        <strain evidence="2">cv. Tatra</strain>
        <tissue evidence="1">Young leaves</tissue>
    </source>
</reference>
<gene>
    <name evidence="1" type="ORF">L195_g037967</name>
</gene>
<protein>
    <submittedName>
        <fullName evidence="1">Uncharacterized protein</fullName>
    </submittedName>
</protein>
<evidence type="ECO:0000313" key="1">
    <source>
        <dbReference type="EMBL" id="PNX81942.1"/>
    </source>
</evidence>
<dbReference type="AlphaFoldDB" id="A0A2K3LTS7"/>
<dbReference type="Proteomes" id="UP000236291">
    <property type="component" value="Unassembled WGS sequence"/>
</dbReference>